<accession>A0A0F8XA69</accession>
<dbReference type="InterPro" id="IPR006771">
    <property type="entry name" value="CetA-like"/>
</dbReference>
<dbReference type="PANTHER" id="PTHR36195">
    <property type="entry name" value="DOMAIN PROTEIN, PUTATIVE (AFU_ORTHOLOGUE AFUA_5G01990)-RELATED-RELATED"/>
    <property type="match status" value="1"/>
</dbReference>
<dbReference type="AlphaFoldDB" id="A0A0F8XA69"/>
<sequence>MHFTSLIPLAAVASLASAAGSAVVQNHCDSTVYLWSVGGSVGPMQTLNPGASYSEEFYHDPASGGIAIKITDTPNGLYDGSPELIYAYTLDPTNLFYDLSSIFGNAFEGETLAVKSGSPSCPSICWADGISPAGSQVKSCGPDANETLTLCASSC</sequence>
<feature type="signal peptide" evidence="1">
    <location>
        <begin position="1"/>
        <end position="18"/>
    </location>
</feature>
<dbReference type="OrthoDB" id="3682664at2759"/>
<dbReference type="STRING" id="308745.A0A0F8XA69"/>
<evidence type="ECO:0000313" key="2">
    <source>
        <dbReference type="EMBL" id="KKK20502.1"/>
    </source>
</evidence>
<evidence type="ECO:0000256" key="1">
    <source>
        <dbReference type="SAM" id="SignalP"/>
    </source>
</evidence>
<keyword evidence="3" id="KW-1185">Reference proteome</keyword>
<feature type="chain" id="PRO_5002529282" description="BYS1 domain protein" evidence="1">
    <location>
        <begin position="19"/>
        <end position="155"/>
    </location>
</feature>
<organism evidence="2 3">
    <name type="scientific">Aspergillus rambellii</name>
    <dbReference type="NCBI Taxonomy" id="308745"/>
    <lineage>
        <taxon>Eukaryota</taxon>
        <taxon>Fungi</taxon>
        <taxon>Dikarya</taxon>
        <taxon>Ascomycota</taxon>
        <taxon>Pezizomycotina</taxon>
        <taxon>Eurotiomycetes</taxon>
        <taxon>Eurotiomycetidae</taxon>
        <taxon>Eurotiales</taxon>
        <taxon>Aspergillaceae</taxon>
        <taxon>Aspergillus</taxon>
        <taxon>Aspergillus subgen. Nidulantes</taxon>
    </lineage>
</organism>
<dbReference type="Proteomes" id="UP000034291">
    <property type="component" value="Unassembled WGS sequence"/>
</dbReference>
<proteinExistence type="predicted"/>
<evidence type="ECO:0008006" key="4">
    <source>
        <dbReference type="Google" id="ProtNLM"/>
    </source>
</evidence>
<reference evidence="2 3" key="1">
    <citation type="submission" date="2015-02" db="EMBL/GenBank/DDBJ databases">
        <title>Draft Genome Sequences of Two Closely-Related Aflatoxigenic Aspergillus Species Obtained from the Cote d'Ivoire.</title>
        <authorList>
            <person name="Moore G.G."/>
            <person name="Beltz S.B."/>
            <person name="Mack B.M."/>
        </authorList>
    </citation>
    <scope>NUCLEOTIDE SEQUENCE [LARGE SCALE GENOMIC DNA]</scope>
    <source>
        <strain evidence="2 3">SRRC1468</strain>
    </source>
</reference>
<protein>
    <recommendedName>
        <fullName evidence="4">BYS1 domain protein</fullName>
    </recommendedName>
</protein>
<dbReference type="PANTHER" id="PTHR36195:SF4">
    <property type="entry name" value="DOMAIN PROTEIN, PUTATIVE (AFU_ORTHOLOGUE AFUA_5G01990)-RELATED"/>
    <property type="match status" value="1"/>
</dbReference>
<name>A0A0F8XA69_9EURO</name>
<gene>
    <name evidence="2" type="ORF">ARAM_001098</name>
</gene>
<keyword evidence="1" id="KW-0732">Signal</keyword>
<dbReference type="Pfam" id="PF04681">
    <property type="entry name" value="Bys1"/>
    <property type="match status" value="1"/>
</dbReference>
<comment type="caution">
    <text evidence="2">The sequence shown here is derived from an EMBL/GenBank/DDBJ whole genome shotgun (WGS) entry which is preliminary data.</text>
</comment>
<dbReference type="EMBL" id="JZBS01002007">
    <property type="protein sequence ID" value="KKK20502.1"/>
    <property type="molecule type" value="Genomic_DNA"/>
</dbReference>
<evidence type="ECO:0000313" key="3">
    <source>
        <dbReference type="Proteomes" id="UP000034291"/>
    </source>
</evidence>